<sequence>MAIYLDYCASTPVDPRVLQAMVDVYQNKPGNADSRTHIFGQQAKEVVNTSRKRISEILRIDPTEVIFTSGATESDNTAIIGLMDYGVSSGEKHIVTTAIEHKAVLEAARYLEKKGFEIDYVNPDEKGRIHAENVLKLVRKDTLLVSVMHVNNETGVIQPVSEIGDALSAGNVFFHVDAAQSFGKLNDELRNLKYDMLSISGHKIHGPQGIGALVLKRKAYKRPPIEPLFHGGPQEYGFRPGTIPVALVAGFAMAADLMEKEYPAKIQTLQKQKDELVSALLPYGMRINGDPDHSLPNVLNFSIPHIDAEAFFAAEKDLYAVSNGSACNSGSYKPSYVLQAMGYDEERIAEALRVSWWDQPIDIKPLVRYVQDVQ</sequence>
<evidence type="ECO:0000256" key="10">
    <source>
        <dbReference type="RuleBase" id="RU004504"/>
    </source>
</evidence>
<dbReference type="GO" id="GO:0031071">
    <property type="term" value="F:cysteine desulfurase activity"/>
    <property type="evidence" value="ECO:0007669"/>
    <property type="project" value="UniProtKB-EC"/>
</dbReference>
<proteinExistence type="inferred from homology"/>
<comment type="catalytic activity">
    <reaction evidence="9">
        <text>(sulfur carrier)-H + L-cysteine = (sulfur carrier)-SH + L-alanine</text>
        <dbReference type="Rhea" id="RHEA:43892"/>
        <dbReference type="Rhea" id="RHEA-COMP:14737"/>
        <dbReference type="Rhea" id="RHEA-COMP:14739"/>
        <dbReference type="ChEBI" id="CHEBI:29917"/>
        <dbReference type="ChEBI" id="CHEBI:35235"/>
        <dbReference type="ChEBI" id="CHEBI:57972"/>
        <dbReference type="ChEBI" id="CHEBI:64428"/>
        <dbReference type="EC" id="2.8.1.7"/>
    </reaction>
</comment>
<protein>
    <recommendedName>
        <fullName evidence="3">cysteine desulfurase</fullName>
        <ecNumber evidence="3">2.8.1.7</ecNumber>
    </recommendedName>
</protein>
<comment type="caution">
    <text evidence="12">The sequence shown here is derived from an EMBL/GenBank/DDBJ whole genome shotgun (WGS) entry which is preliminary data.</text>
</comment>
<evidence type="ECO:0000256" key="1">
    <source>
        <dbReference type="ARBA" id="ARBA00001933"/>
    </source>
</evidence>
<name>A0A9D0ZN54_9FIRM</name>
<keyword evidence="8" id="KW-0411">Iron-sulfur</keyword>
<keyword evidence="12" id="KW-0032">Aminotransferase</keyword>
<evidence type="ECO:0000256" key="6">
    <source>
        <dbReference type="ARBA" id="ARBA00022898"/>
    </source>
</evidence>
<dbReference type="GO" id="GO:0046872">
    <property type="term" value="F:metal ion binding"/>
    <property type="evidence" value="ECO:0007669"/>
    <property type="project" value="UniProtKB-KW"/>
</dbReference>
<dbReference type="PROSITE" id="PS00595">
    <property type="entry name" value="AA_TRANSFER_CLASS_5"/>
    <property type="match status" value="1"/>
</dbReference>
<dbReference type="Gene3D" id="3.90.1150.10">
    <property type="entry name" value="Aspartate Aminotransferase, domain 1"/>
    <property type="match status" value="1"/>
</dbReference>
<dbReference type="FunFam" id="3.40.640.10:FF:000084">
    <property type="entry name" value="IscS-like cysteine desulfurase"/>
    <property type="match status" value="1"/>
</dbReference>
<dbReference type="Gene3D" id="3.40.640.10">
    <property type="entry name" value="Type I PLP-dependent aspartate aminotransferase-like (Major domain)"/>
    <property type="match status" value="1"/>
</dbReference>
<dbReference type="EC" id="2.8.1.7" evidence="3"/>
<evidence type="ECO:0000256" key="3">
    <source>
        <dbReference type="ARBA" id="ARBA00012239"/>
    </source>
</evidence>
<organism evidence="12 13">
    <name type="scientific">Candidatus Pullichristensenella stercorigallinarum</name>
    <dbReference type="NCBI Taxonomy" id="2840909"/>
    <lineage>
        <taxon>Bacteria</taxon>
        <taxon>Bacillati</taxon>
        <taxon>Bacillota</taxon>
        <taxon>Clostridia</taxon>
        <taxon>Candidatus Pullichristensenella</taxon>
    </lineage>
</organism>
<evidence type="ECO:0000256" key="5">
    <source>
        <dbReference type="ARBA" id="ARBA00022723"/>
    </source>
</evidence>
<evidence type="ECO:0000259" key="11">
    <source>
        <dbReference type="Pfam" id="PF00266"/>
    </source>
</evidence>
<dbReference type="EMBL" id="DVFZ01000046">
    <property type="protein sequence ID" value="HIQ82364.1"/>
    <property type="molecule type" value="Genomic_DNA"/>
</dbReference>
<dbReference type="InterPro" id="IPR000192">
    <property type="entry name" value="Aminotrans_V_dom"/>
</dbReference>
<dbReference type="PANTHER" id="PTHR11601">
    <property type="entry name" value="CYSTEINE DESULFURYLASE FAMILY MEMBER"/>
    <property type="match status" value="1"/>
</dbReference>
<dbReference type="GO" id="GO:0008483">
    <property type="term" value="F:transaminase activity"/>
    <property type="evidence" value="ECO:0007669"/>
    <property type="project" value="UniProtKB-KW"/>
</dbReference>
<dbReference type="PANTHER" id="PTHR11601:SF34">
    <property type="entry name" value="CYSTEINE DESULFURASE"/>
    <property type="match status" value="1"/>
</dbReference>
<dbReference type="AlphaFoldDB" id="A0A9D0ZN54"/>
<dbReference type="PIRSF" id="PIRSF005572">
    <property type="entry name" value="NifS"/>
    <property type="match status" value="1"/>
</dbReference>
<dbReference type="Proteomes" id="UP000824260">
    <property type="component" value="Unassembled WGS sequence"/>
</dbReference>
<keyword evidence="6" id="KW-0663">Pyridoxal phosphate</keyword>
<keyword evidence="4" id="KW-0808">Transferase</keyword>
<dbReference type="InterPro" id="IPR016454">
    <property type="entry name" value="Cysteine_dSase"/>
</dbReference>
<evidence type="ECO:0000313" key="12">
    <source>
        <dbReference type="EMBL" id="HIQ82364.1"/>
    </source>
</evidence>
<dbReference type="InterPro" id="IPR015424">
    <property type="entry name" value="PyrdxlP-dep_Trfase"/>
</dbReference>
<accession>A0A9D0ZN54</accession>
<evidence type="ECO:0000256" key="7">
    <source>
        <dbReference type="ARBA" id="ARBA00023004"/>
    </source>
</evidence>
<dbReference type="InterPro" id="IPR020578">
    <property type="entry name" value="Aminotrans_V_PyrdxlP_BS"/>
</dbReference>
<comment type="similarity">
    <text evidence="2">Belongs to the class-V pyridoxal-phosphate-dependent aminotransferase family. NifS/IscS subfamily.</text>
</comment>
<evidence type="ECO:0000256" key="9">
    <source>
        <dbReference type="ARBA" id="ARBA00050776"/>
    </source>
</evidence>
<dbReference type="Pfam" id="PF00266">
    <property type="entry name" value="Aminotran_5"/>
    <property type="match status" value="1"/>
</dbReference>
<keyword evidence="7" id="KW-0408">Iron</keyword>
<dbReference type="SUPFAM" id="SSF53383">
    <property type="entry name" value="PLP-dependent transferases"/>
    <property type="match status" value="1"/>
</dbReference>
<reference evidence="12" key="1">
    <citation type="submission" date="2020-10" db="EMBL/GenBank/DDBJ databases">
        <authorList>
            <person name="Gilroy R."/>
        </authorList>
    </citation>
    <scope>NUCLEOTIDE SEQUENCE</scope>
    <source>
        <strain evidence="12">ChiSjej6B24-2974</strain>
    </source>
</reference>
<evidence type="ECO:0000256" key="4">
    <source>
        <dbReference type="ARBA" id="ARBA00022679"/>
    </source>
</evidence>
<gene>
    <name evidence="12" type="ORF">IAA52_04615</name>
</gene>
<evidence type="ECO:0000256" key="2">
    <source>
        <dbReference type="ARBA" id="ARBA00006490"/>
    </source>
</evidence>
<keyword evidence="5" id="KW-0479">Metal-binding</keyword>
<comment type="cofactor">
    <cofactor evidence="1 10">
        <name>pyridoxal 5'-phosphate</name>
        <dbReference type="ChEBI" id="CHEBI:597326"/>
    </cofactor>
</comment>
<dbReference type="Gene3D" id="1.10.260.50">
    <property type="match status" value="1"/>
</dbReference>
<reference evidence="12" key="2">
    <citation type="journal article" date="2021" name="PeerJ">
        <title>Extensive microbial diversity within the chicken gut microbiome revealed by metagenomics and culture.</title>
        <authorList>
            <person name="Gilroy R."/>
            <person name="Ravi A."/>
            <person name="Getino M."/>
            <person name="Pursley I."/>
            <person name="Horton D.L."/>
            <person name="Alikhan N.F."/>
            <person name="Baker D."/>
            <person name="Gharbi K."/>
            <person name="Hall N."/>
            <person name="Watson M."/>
            <person name="Adriaenssens E.M."/>
            <person name="Foster-Nyarko E."/>
            <person name="Jarju S."/>
            <person name="Secka A."/>
            <person name="Antonio M."/>
            <person name="Oren A."/>
            <person name="Chaudhuri R.R."/>
            <person name="La Ragione R."/>
            <person name="Hildebrand F."/>
            <person name="Pallen M.J."/>
        </authorList>
    </citation>
    <scope>NUCLEOTIDE SEQUENCE</scope>
    <source>
        <strain evidence="12">ChiSjej6B24-2974</strain>
    </source>
</reference>
<evidence type="ECO:0000256" key="8">
    <source>
        <dbReference type="ARBA" id="ARBA00023014"/>
    </source>
</evidence>
<feature type="domain" description="Aminotransferase class V" evidence="11">
    <location>
        <begin position="3"/>
        <end position="342"/>
    </location>
</feature>
<dbReference type="InterPro" id="IPR015422">
    <property type="entry name" value="PyrdxlP-dep_Trfase_small"/>
</dbReference>
<dbReference type="InterPro" id="IPR015421">
    <property type="entry name" value="PyrdxlP-dep_Trfase_major"/>
</dbReference>
<evidence type="ECO:0000313" key="13">
    <source>
        <dbReference type="Proteomes" id="UP000824260"/>
    </source>
</evidence>
<dbReference type="GO" id="GO:0051536">
    <property type="term" value="F:iron-sulfur cluster binding"/>
    <property type="evidence" value="ECO:0007669"/>
    <property type="project" value="UniProtKB-KW"/>
</dbReference>